<dbReference type="OrthoDB" id="4222986at2"/>
<dbReference type="KEGG" id="nno:NONO_c57860"/>
<dbReference type="PATRIC" id="fig|1415166.3.peg.5960"/>
<evidence type="ECO:0000313" key="3">
    <source>
        <dbReference type="Proteomes" id="UP000019150"/>
    </source>
</evidence>
<dbReference type="InterPro" id="IPR050266">
    <property type="entry name" value="AB_hydrolase_sf"/>
</dbReference>
<dbReference type="eggNOG" id="COG2267">
    <property type="taxonomic scope" value="Bacteria"/>
</dbReference>
<feature type="domain" description="AB hydrolase-1" evidence="1">
    <location>
        <begin position="25"/>
        <end position="253"/>
    </location>
</feature>
<dbReference type="SUPFAM" id="SSF53474">
    <property type="entry name" value="alpha/beta-Hydrolases"/>
    <property type="match status" value="1"/>
</dbReference>
<dbReference type="AlphaFoldDB" id="W5TNM4"/>
<name>W5TNM4_9NOCA</name>
<evidence type="ECO:0000259" key="1">
    <source>
        <dbReference type="Pfam" id="PF12697"/>
    </source>
</evidence>
<dbReference type="InterPro" id="IPR000073">
    <property type="entry name" value="AB_hydrolase_1"/>
</dbReference>
<dbReference type="EMBL" id="CP006850">
    <property type="protein sequence ID" value="AHH20563.1"/>
    <property type="molecule type" value="Genomic_DNA"/>
</dbReference>
<dbReference type="GO" id="GO:0016787">
    <property type="term" value="F:hydrolase activity"/>
    <property type="evidence" value="ECO:0007669"/>
    <property type="project" value="UniProtKB-KW"/>
</dbReference>
<keyword evidence="3" id="KW-1185">Reference proteome</keyword>
<gene>
    <name evidence="2" type="ORF">NONO_c57860</name>
</gene>
<dbReference type="RefSeq" id="WP_025351921.1">
    <property type="nucleotide sequence ID" value="NZ_CP006850.1"/>
</dbReference>
<dbReference type="Gene3D" id="3.40.50.1820">
    <property type="entry name" value="alpha/beta hydrolase"/>
    <property type="match status" value="1"/>
</dbReference>
<dbReference type="HOGENOM" id="CLU_020336_43_0_11"/>
<dbReference type="STRING" id="1415166.NONO_c57860"/>
<reference evidence="2 3" key="1">
    <citation type="journal article" date="2014" name="Appl. Environ. Microbiol.">
        <title>Insights into the Microbial Degradation of Rubber and Gutta-Percha by Analysis of the Complete Genome of Nocardia nova SH22a.</title>
        <authorList>
            <person name="Luo Q."/>
            <person name="Hiessl S."/>
            <person name="Poehlein A."/>
            <person name="Daniel R."/>
            <person name="Steinbuchel A."/>
        </authorList>
    </citation>
    <scope>NUCLEOTIDE SEQUENCE [LARGE SCALE GENOMIC DNA]</scope>
    <source>
        <strain evidence="2">SH22a</strain>
    </source>
</reference>
<evidence type="ECO:0000313" key="2">
    <source>
        <dbReference type="EMBL" id="AHH20563.1"/>
    </source>
</evidence>
<dbReference type="PANTHER" id="PTHR43798">
    <property type="entry name" value="MONOACYLGLYCEROL LIPASE"/>
    <property type="match status" value="1"/>
</dbReference>
<protein>
    <submittedName>
        <fullName evidence="2">Alpha/beta hydrolase family protein</fullName>
    </submittedName>
</protein>
<dbReference type="InterPro" id="IPR029058">
    <property type="entry name" value="AB_hydrolase_fold"/>
</dbReference>
<organism evidence="2 3">
    <name type="scientific">Nocardia nova SH22a</name>
    <dbReference type="NCBI Taxonomy" id="1415166"/>
    <lineage>
        <taxon>Bacteria</taxon>
        <taxon>Bacillati</taxon>
        <taxon>Actinomycetota</taxon>
        <taxon>Actinomycetes</taxon>
        <taxon>Mycobacteriales</taxon>
        <taxon>Nocardiaceae</taxon>
        <taxon>Nocardia</taxon>
    </lineage>
</organism>
<dbReference type="Pfam" id="PF12697">
    <property type="entry name" value="Abhydrolase_6"/>
    <property type="match status" value="1"/>
</dbReference>
<proteinExistence type="predicted"/>
<accession>W5TNM4</accession>
<dbReference type="Proteomes" id="UP000019150">
    <property type="component" value="Chromosome"/>
</dbReference>
<sequence length="264" mass="28218">MRLKRFERDGIELTADIRDGDGPPLVMLPGVMADAATWRPVVDAITLPNPVVTINRRGRIPSGPLGANYTVRTEVDDLHHILDALGAEADLFGWSYGGLIALEAAGERSDLRSLTAYEPVCAPFAPAAIPALRTAIEQGDLDEAVRLVNTDVSGFSVEYVAALRQSPIWEVLRPLAAPLAEELAAIDGHTPDRERYRALKLPVTLLLGELNRGSEPYGTAFERIATALPRARVELLPGQGHLAHAGAPGLLADRIAAAVTAAVH</sequence>
<keyword evidence="2" id="KW-0378">Hydrolase</keyword>